<dbReference type="AlphaFoldDB" id="A0A1F7VD39"/>
<reference evidence="7 8" key="1">
    <citation type="journal article" date="2016" name="Nat. Commun.">
        <title>Thousands of microbial genomes shed light on interconnected biogeochemical processes in an aquifer system.</title>
        <authorList>
            <person name="Anantharaman K."/>
            <person name="Brown C.T."/>
            <person name="Hug L.A."/>
            <person name="Sharon I."/>
            <person name="Castelle C.J."/>
            <person name="Probst A.J."/>
            <person name="Thomas B.C."/>
            <person name="Singh A."/>
            <person name="Wilkins M.J."/>
            <person name="Karaoz U."/>
            <person name="Brodie E.L."/>
            <person name="Williams K.H."/>
            <person name="Hubbard S.S."/>
            <person name="Banfield J.F."/>
        </authorList>
    </citation>
    <scope>NUCLEOTIDE SEQUENCE [LARGE SCALE GENOMIC DNA]</scope>
</reference>
<keyword evidence="5" id="KW-0699">rRNA-binding</keyword>
<comment type="similarity">
    <text evidence="1 5 6">Belongs to the universal ribosomal protein uS8 family.</text>
</comment>
<dbReference type="InterPro" id="IPR047863">
    <property type="entry name" value="Ribosomal_uS8_CS"/>
</dbReference>
<dbReference type="Proteomes" id="UP000178264">
    <property type="component" value="Unassembled WGS sequence"/>
</dbReference>
<dbReference type="GO" id="GO:0019843">
    <property type="term" value="F:rRNA binding"/>
    <property type="evidence" value="ECO:0007669"/>
    <property type="project" value="UniProtKB-UniRule"/>
</dbReference>
<comment type="function">
    <text evidence="5">One of the primary rRNA binding proteins, it binds directly to 16S rRNA central domain where it helps coordinate assembly of the platform of the 30S subunit.</text>
</comment>
<dbReference type="Pfam" id="PF00410">
    <property type="entry name" value="Ribosomal_S8"/>
    <property type="match status" value="1"/>
</dbReference>
<comment type="caution">
    <text evidence="7">The sequence shown here is derived from an EMBL/GenBank/DDBJ whole genome shotgun (WGS) entry which is preliminary data.</text>
</comment>
<sequence>MMTDPIADMITRIRNAQMAKKPEVLVPYSAIKLSIAQILFSENYVAKVERIPGSASRRRGHFISDQIRIILHYTEEGKASILSIQKISKPGKRVYCGHSELPRVQNNYGVAILSTPKGVMTNNQARRERLGGEVLCEVW</sequence>
<dbReference type="GO" id="GO:1990904">
    <property type="term" value="C:ribonucleoprotein complex"/>
    <property type="evidence" value="ECO:0007669"/>
    <property type="project" value="UniProtKB-KW"/>
</dbReference>
<evidence type="ECO:0000256" key="3">
    <source>
        <dbReference type="ARBA" id="ARBA00023274"/>
    </source>
</evidence>
<evidence type="ECO:0000256" key="1">
    <source>
        <dbReference type="ARBA" id="ARBA00006471"/>
    </source>
</evidence>
<dbReference type="Gene3D" id="3.30.1370.30">
    <property type="match status" value="1"/>
</dbReference>
<evidence type="ECO:0000313" key="7">
    <source>
        <dbReference type="EMBL" id="OGL88365.1"/>
    </source>
</evidence>
<keyword evidence="3 5" id="KW-0687">Ribonucleoprotein</keyword>
<keyword evidence="2 5" id="KW-0689">Ribosomal protein</keyword>
<evidence type="ECO:0000313" key="8">
    <source>
        <dbReference type="Proteomes" id="UP000178264"/>
    </source>
</evidence>
<keyword evidence="5" id="KW-0694">RNA-binding</keyword>
<name>A0A1F7VD39_9BACT</name>
<evidence type="ECO:0000256" key="2">
    <source>
        <dbReference type="ARBA" id="ARBA00022980"/>
    </source>
</evidence>
<dbReference type="FunFam" id="3.30.1490.10:FF:000001">
    <property type="entry name" value="30S ribosomal protein S8"/>
    <property type="match status" value="1"/>
</dbReference>
<dbReference type="GO" id="GO:0006412">
    <property type="term" value="P:translation"/>
    <property type="evidence" value="ECO:0007669"/>
    <property type="project" value="UniProtKB-UniRule"/>
</dbReference>
<dbReference type="Gene3D" id="3.30.1490.10">
    <property type="match status" value="1"/>
</dbReference>
<dbReference type="PANTHER" id="PTHR11758">
    <property type="entry name" value="40S RIBOSOMAL PROTEIN S15A"/>
    <property type="match status" value="1"/>
</dbReference>
<dbReference type="EMBL" id="MGER01000035">
    <property type="protein sequence ID" value="OGL88365.1"/>
    <property type="molecule type" value="Genomic_DNA"/>
</dbReference>
<evidence type="ECO:0000256" key="6">
    <source>
        <dbReference type="RuleBase" id="RU003660"/>
    </source>
</evidence>
<evidence type="ECO:0000256" key="4">
    <source>
        <dbReference type="ARBA" id="ARBA00035258"/>
    </source>
</evidence>
<protein>
    <recommendedName>
        <fullName evidence="4 5">Small ribosomal subunit protein uS8</fullName>
    </recommendedName>
</protein>
<dbReference type="InterPro" id="IPR035987">
    <property type="entry name" value="Ribosomal_uS8_sf"/>
</dbReference>
<organism evidence="7 8">
    <name type="scientific">Candidatus Uhrbacteria bacterium RIFCSPLOWO2_02_FULL_49_11</name>
    <dbReference type="NCBI Taxonomy" id="1802409"/>
    <lineage>
        <taxon>Bacteria</taxon>
        <taxon>Candidatus Uhriibacteriota</taxon>
    </lineage>
</organism>
<dbReference type="GO" id="GO:0005737">
    <property type="term" value="C:cytoplasm"/>
    <property type="evidence" value="ECO:0007669"/>
    <property type="project" value="UniProtKB-ARBA"/>
</dbReference>
<dbReference type="InterPro" id="IPR000630">
    <property type="entry name" value="Ribosomal_uS8"/>
</dbReference>
<evidence type="ECO:0000256" key="5">
    <source>
        <dbReference type="HAMAP-Rule" id="MF_01302"/>
    </source>
</evidence>
<proteinExistence type="inferred from homology"/>
<comment type="subunit">
    <text evidence="5">Part of the 30S ribosomal subunit. Contacts proteins S5 and S12.</text>
</comment>
<dbReference type="HAMAP" id="MF_01302_B">
    <property type="entry name" value="Ribosomal_uS8_B"/>
    <property type="match status" value="1"/>
</dbReference>
<dbReference type="PROSITE" id="PS00053">
    <property type="entry name" value="RIBOSOMAL_S8"/>
    <property type="match status" value="1"/>
</dbReference>
<dbReference type="GO" id="GO:0003735">
    <property type="term" value="F:structural constituent of ribosome"/>
    <property type="evidence" value="ECO:0007669"/>
    <property type="project" value="InterPro"/>
</dbReference>
<dbReference type="NCBIfam" id="NF001109">
    <property type="entry name" value="PRK00136.1"/>
    <property type="match status" value="1"/>
</dbReference>
<gene>
    <name evidence="5" type="primary">rpsH</name>
    <name evidence="7" type="ORF">A3I42_01250</name>
</gene>
<dbReference type="SUPFAM" id="SSF56047">
    <property type="entry name" value="Ribosomal protein S8"/>
    <property type="match status" value="1"/>
</dbReference>
<accession>A0A1F7VD39</accession>
<dbReference type="GO" id="GO:0005840">
    <property type="term" value="C:ribosome"/>
    <property type="evidence" value="ECO:0007669"/>
    <property type="project" value="UniProtKB-KW"/>
</dbReference>